<feature type="domain" description="HTH cro/C1-type" evidence="1">
    <location>
        <begin position="8"/>
        <end position="62"/>
    </location>
</feature>
<dbReference type="Gene3D" id="1.10.260.40">
    <property type="entry name" value="lambda repressor-like DNA-binding domains"/>
    <property type="match status" value="1"/>
</dbReference>
<proteinExistence type="predicted"/>
<dbReference type="SUPFAM" id="SSF47413">
    <property type="entry name" value="lambda repressor-like DNA-binding domains"/>
    <property type="match status" value="1"/>
</dbReference>
<dbReference type="CDD" id="cd00093">
    <property type="entry name" value="HTH_XRE"/>
    <property type="match status" value="1"/>
</dbReference>
<evidence type="ECO:0000313" key="3">
    <source>
        <dbReference type="Proteomes" id="UP000635142"/>
    </source>
</evidence>
<dbReference type="Pfam" id="PF13560">
    <property type="entry name" value="HTH_31"/>
    <property type="match status" value="1"/>
</dbReference>
<sequence>METFSDTLRHWRTVRRFSQLELAVEAGVSSRHVSFLETGRASPSREMVLRLGETLQVPLAARNQMLTNAGFATRYPSLVWTDAELSPLRNAIETTLANHDPYPGLAVDRLWRIVAANSAGVDLFAAFGVGVGDSILDLLLSDALARAVVNWPEVAYQAALRLRAESAAEGGIPEFKAAITHLEKVAKTMPATRSPVIPTILRAGDKELSLFATIAQFGTPEEVFCGDLRVELYFPMDDVTTRHFSTATGADGVCL</sequence>
<comment type="caution">
    <text evidence="2">The sequence shown here is derived from an EMBL/GenBank/DDBJ whole genome shotgun (WGS) entry which is preliminary data.</text>
</comment>
<dbReference type="PANTHER" id="PTHR35010">
    <property type="entry name" value="BLL4672 PROTEIN-RELATED"/>
    <property type="match status" value="1"/>
</dbReference>
<dbReference type="InterPro" id="IPR001387">
    <property type="entry name" value="Cro/C1-type_HTH"/>
</dbReference>
<dbReference type="PANTHER" id="PTHR35010:SF4">
    <property type="entry name" value="BLL5781 PROTEIN"/>
    <property type="match status" value="1"/>
</dbReference>
<reference evidence="2" key="1">
    <citation type="submission" date="2020-08" db="EMBL/GenBank/DDBJ databases">
        <title>Sulfitobacter aestuariivivens sp. nov., isolated from a tidal flat.</title>
        <authorList>
            <person name="Park S."/>
            <person name="Yoon J.-H."/>
        </authorList>
    </citation>
    <scope>NUCLEOTIDE SEQUENCE</scope>
    <source>
        <strain evidence="2">TSTF-M16</strain>
    </source>
</reference>
<dbReference type="SMART" id="SM00530">
    <property type="entry name" value="HTH_XRE"/>
    <property type="match status" value="1"/>
</dbReference>
<dbReference type="Gene3D" id="3.30.450.180">
    <property type="match status" value="1"/>
</dbReference>
<accession>A0A927D2Y5</accession>
<organism evidence="2 3">
    <name type="scientific">Sulfitobacter aestuariivivens</name>
    <dbReference type="NCBI Taxonomy" id="2766981"/>
    <lineage>
        <taxon>Bacteria</taxon>
        <taxon>Pseudomonadati</taxon>
        <taxon>Pseudomonadota</taxon>
        <taxon>Alphaproteobacteria</taxon>
        <taxon>Rhodobacterales</taxon>
        <taxon>Roseobacteraceae</taxon>
        <taxon>Sulfitobacter</taxon>
    </lineage>
</organism>
<dbReference type="Pfam" id="PF17765">
    <property type="entry name" value="MLTR_LBD"/>
    <property type="match status" value="1"/>
</dbReference>
<dbReference type="InterPro" id="IPR041413">
    <property type="entry name" value="MLTR_LBD"/>
</dbReference>
<dbReference type="Proteomes" id="UP000635142">
    <property type="component" value="Unassembled WGS sequence"/>
</dbReference>
<dbReference type="PROSITE" id="PS50943">
    <property type="entry name" value="HTH_CROC1"/>
    <property type="match status" value="1"/>
</dbReference>
<evidence type="ECO:0000313" key="2">
    <source>
        <dbReference type="EMBL" id="MBD3664155.1"/>
    </source>
</evidence>
<protein>
    <submittedName>
        <fullName evidence="2">Helix-turn-helix domain-containing protein</fullName>
    </submittedName>
</protein>
<dbReference type="GO" id="GO:0003677">
    <property type="term" value="F:DNA binding"/>
    <property type="evidence" value="ECO:0007669"/>
    <property type="project" value="InterPro"/>
</dbReference>
<keyword evidence="3" id="KW-1185">Reference proteome</keyword>
<dbReference type="AlphaFoldDB" id="A0A927D2Y5"/>
<gene>
    <name evidence="2" type="ORF">H9Q16_09500</name>
</gene>
<dbReference type="InterPro" id="IPR010982">
    <property type="entry name" value="Lambda_DNA-bd_dom_sf"/>
</dbReference>
<name>A0A927D2Y5_9RHOB</name>
<dbReference type="EMBL" id="JACTAG010000001">
    <property type="protein sequence ID" value="MBD3664155.1"/>
    <property type="molecule type" value="Genomic_DNA"/>
</dbReference>
<dbReference type="RefSeq" id="WP_191075060.1">
    <property type="nucleotide sequence ID" value="NZ_JACTAG010000001.1"/>
</dbReference>
<evidence type="ECO:0000259" key="1">
    <source>
        <dbReference type="PROSITE" id="PS50943"/>
    </source>
</evidence>